<dbReference type="VEuPathDB" id="FungiDB:PNEG_02552"/>
<dbReference type="EMBL" id="AFWA02000011">
    <property type="protein sequence ID" value="EMR09216.1"/>
    <property type="molecule type" value="Genomic_DNA"/>
</dbReference>
<evidence type="ECO:0000256" key="1">
    <source>
        <dbReference type="ARBA" id="ARBA00004443"/>
    </source>
</evidence>
<comment type="similarity">
    <text evidence="2">Belongs to the complex I LYR family.</text>
</comment>
<proteinExistence type="inferred from homology"/>
<evidence type="ECO:0000256" key="7">
    <source>
        <dbReference type="ARBA" id="ARBA00023128"/>
    </source>
</evidence>
<evidence type="ECO:0000256" key="6">
    <source>
        <dbReference type="ARBA" id="ARBA00022982"/>
    </source>
</evidence>
<name>M7NQ31_PNEMU</name>
<dbReference type="GeneID" id="19896244"/>
<evidence type="ECO:0000256" key="5">
    <source>
        <dbReference type="ARBA" id="ARBA00022792"/>
    </source>
</evidence>
<dbReference type="GO" id="GO:0005743">
    <property type="term" value="C:mitochondrial inner membrane"/>
    <property type="evidence" value="ECO:0007669"/>
    <property type="project" value="UniProtKB-SubCell"/>
</dbReference>
<organism evidence="9 10">
    <name type="scientific">Pneumocystis murina (strain B123)</name>
    <name type="common">Mouse pneumocystis pneumonia agent</name>
    <name type="synonym">Pneumocystis carinii f. sp. muris</name>
    <dbReference type="NCBI Taxonomy" id="1069680"/>
    <lineage>
        <taxon>Eukaryota</taxon>
        <taxon>Fungi</taxon>
        <taxon>Dikarya</taxon>
        <taxon>Ascomycota</taxon>
        <taxon>Taphrinomycotina</taxon>
        <taxon>Pneumocystomycetes</taxon>
        <taxon>Pneumocystaceae</taxon>
        <taxon>Pneumocystis</taxon>
    </lineage>
</organism>
<comment type="caution">
    <text evidence="9">The sequence shown here is derived from an EMBL/GenBank/DDBJ whole genome shotgun (WGS) entry which is preliminary data.</text>
</comment>
<dbReference type="Proteomes" id="UP000011958">
    <property type="component" value="Unassembled WGS sequence"/>
</dbReference>
<keyword evidence="4" id="KW-0679">Respiratory chain</keyword>
<dbReference type="OrthoDB" id="14535at2759"/>
<dbReference type="STRING" id="1069680.M7NQ31"/>
<protein>
    <recommendedName>
        <fullName evidence="11">NADH dehydrogenase [ubiquinone] 1 alpha subcomplex subunit 6</fullName>
    </recommendedName>
</protein>
<dbReference type="HOGENOM" id="CLU_2172117_0_0_1"/>
<dbReference type="AlphaFoldDB" id="M7NQ31"/>
<keyword evidence="8" id="KW-0472">Membrane</keyword>
<evidence type="ECO:0000313" key="9">
    <source>
        <dbReference type="EMBL" id="EMR09216.1"/>
    </source>
</evidence>
<reference evidence="10" key="1">
    <citation type="journal article" date="2016" name="Nat. Commun.">
        <title>Genome analysis of three Pneumocystis species reveals adaptation mechanisms to life exclusively in mammalian hosts.</title>
        <authorList>
            <person name="Ma L."/>
            <person name="Chen Z."/>
            <person name="Huang D.W."/>
            <person name="Kutty G."/>
            <person name="Ishihara M."/>
            <person name="Wang H."/>
            <person name="Abouelleil A."/>
            <person name="Bishop L."/>
            <person name="Davey E."/>
            <person name="Deng R."/>
            <person name="Deng X."/>
            <person name="Fan L."/>
            <person name="Fantoni G."/>
            <person name="Fitzgerald M."/>
            <person name="Gogineni E."/>
            <person name="Goldberg J.M."/>
            <person name="Handley G."/>
            <person name="Hu X."/>
            <person name="Huber C."/>
            <person name="Jiao X."/>
            <person name="Jones K."/>
            <person name="Levin J.Z."/>
            <person name="Liu Y."/>
            <person name="Macdonald P."/>
            <person name="Melnikov A."/>
            <person name="Raley C."/>
            <person name="Sassi M."/>
            <person name="Sherman B.T."/>
            <person name="Song X."/>
            <person name="Sykes S."/>
            <person name="Tran B."/>
            <person name="Walsh L."/>
            <person name="Xia Y."/>
            <person name="Yang J."/>
            <person name="Young S."/>
            <person name="Zeng Q."/>
            <person name="Zheng X."/>
            <person name="Stephens R."/>
            <person name="Nusbaum C."/>
            <person name="Birren B.W."/>
            <person name="Azadi P."/>
            <person name="Lempicki R.A."/>
            <person name="Cuomo C.A."/>
            <person name="Kovacs J.A."/>
        </authorList>
    </citation>
    <scope>NUCLEOTIDE SEQUENCE [LARGE SCALE GENOMIC DNA]</scope>
    <source>
        <strain evidence="10">B123</strain>
    </source>
</reference>
<keyword evidence="7" id="KW-0496">Mitochondrion</keyword>
<dbReference type="eggNOG" id="KOG3426">
    <property type="taxonomic scope" value="Eukaryota"/>
</dbReference>
<dbReference type="GO" id="GO:0006979">
    <property type="term" value="P:response to oxidative stress"/>
    <property type="evidence" value="ECO:0007669"/>
    <property type="project" value="TreeGrafter"/>
</dbReference>
<accession>M7NQ31</accession>
<evidence type="ECO:0000256" key="2">
    <source>
        <dbReference type="ARBA" id="ARBA00009508"/>
    </source>
</evidence>
<comment type="subcellular location">
    <subcellularLocation>
        <location evidence="1">Mitochondrion inner membrane</location>
        <topology evidence="1">Peripheral membrane protein</topology>
        <orientation evidence="1">Matrix side</orientation>
    </subcellularLocation>
</comment>
<evidence type="ECO:0000256" key="4">
    <source>
        <dbReference type="ARBA" id="ARBA00022660"/>
    </source>
</evidence>
<keyword evidence="5" id="KW-0999">Mitochondrion inner membrane</keyword>
<evidence type="ECO:0000313" key="10">
    <source>
        <dbReference type="Proteomes" id="UP000011958"/>
    </source>
</evidence>
<dbReference type="InterPro" id="IPR016488">
    <property type="entry name" value="NADH_Ub_cplx-1_asu_su-6"/>
</dbReference>
<sequence>MSSTQPAALAIRTSASKTLEEAKKRVLKQYRAWQRAIPIVVQMYQLDVAMSTVKSALRNAYRKNKHITDLKKLDILIFQGHAEYQVCNTYYYTNSQIYRKHLISGNNKHI</sequence>
<dbReference type="OMA" id="DILIFQG"/>
<dbReference type="InterPro" id="IPR045299">
    <property type="entry name" value="Complex1_LYR_NDUFA6_LYRM6"/>
</dbReference>
<keyword evidence="3" id="KW-0813">Transport</keyword>
<evidence type="ECO:0008006" key="11">
    <source>
        <dbReference type="Google" id="ProtNLM"/>
    </source>
</evidence>
<dbReference type="PANTHER" id="PTHR12964">
    <property type="entry name" value="NADH-UBIQUINONE OXIDOREDUCTASE B14 SUBUNIT"/>
    <property type="match status" value="1"/>
</dbReference>
<gene>
    <name evidence="9" type="ORF">PNEG_02552</name>
</gene>
<dbReference type="GO" id="GO:0045271">
    <property type="term" value="C:respiratory chain complex I"/>
    <property type="evidence" value="ECO:0007669"/>
    <property type="project" value="InterPro"/>
</dbReference>
<dbReference type="PANTHER" id="PTHR12964:SF0">
    <property type="entry name" value="NADH DEHYDROGENASE [UBIQUINONE] 1 ALPHA SUBCOMPLEX SUBUNIT 6"/>
    <property type="match status" value="1"/>
</dbReference>
<dbReference type="CDD" id="cd20266">
    <property type="entry name" value="Complex1_LYR_NDUFA6_LYRM6"/>
    <property type="match status" value="1"/>
</dbReference>
<evidence type="ECO:0000256" key="8">
    <source>
        <dbReference type="ARBA" id="ARBA00023136"/>
    </source>
</evidence>
<keyword evidence="10" id="KW-1185">Reference proteome</keyword>
<keyword evidence="6" id="KW-0249">Electron transport</keyword>
<dbReference type="RefSeq" id="XP_007874565.1">
    <property type="nucleotide sequence ID" value="XM_007876374.1"/>
</dbReference>
<evidence type="ECO:0000256" key="3">
    <source>
        <dbReference type="ARBA" id="ARBA00022448"/>
    </source>
</evidence>